<keyword evidence="4" id="KW-0804">Transcription</keyword>
<dbReference type="SMART" id="SM00906">
    <property type="entry name" value="Fungal_trans"/>
    <property type="match status" value="1"/>
</dbReference>
<dbReference type="Pfam" id="PF04082">
    <property type="entry name" value="Fungal_trans"/>
    <property type="match status" value="1"/>
</dbReference>
<dbReference type="PANTHER" id="PTHR31668">
    <property type="entry name" value="GLUCOSE TRANSPORT TRANSCRIPTION REGULATOR RGT1-RELATED-RELATED"/>
    <property type="match status" value="1"/>
</dbReference>
<dbReference type="InterPro" id="IPR007219">
    <property type="entry name" value="XnlR_reg_dom"/>
</dbReference>
<keyword evidence="9" id="KW-1185">Reference proteome</keyword>
<evidence type="ECO:0000256" key="5">
    <source>
        <dbReference type="ARBA" id="ARBA00023242"/>
    </source>
</evidence>
<evidence type="ECO:0000256" key="2">
    <source>
        <dbReference type="ARBA" id="ARBA00023015"/>
    </source>
</evidence>
<dbReference type="Pfam" id="PF00172">
    <property type="entry name" value="Zn_clus"/>
    <property type="match status" value="1"/>
</dbReference>
<feature type="region of interest" description="Disordered" evidence="6">
    <location>
        <begin position="573"/>
        <end position="614"/>
    </location>
</feature>
<dbReference type="GO" id="GO:0006351">
    <property type="term" value="P:DNA-templated transcription"/>
    <property type="evidence" value="ECO:0007669"/>
    <property type="project" value="InterPro"/>
</dbReference>
<dbReference type="PROSITE" id="PS00463">
    <property type="entry name" value="ZN2_CY6_FUNGAL_1"/>
    <property type="match status" value="1"/>
</dbReference>
<dbReference type="InterPro" id="IPR050797">
    <property type="entry name" value="Carb_Metab_Trans_Reg"/>
</dbReference>
<dbReference type="InterPro" id="IPR036864">
    <property type="entry name" value="Zn2-C6_fun-type_DNA-bd_sf"/>
</dbReference>
<keyword evidence="2" id="KW-0805">Transcription regulation</keyword>
<dbReference type="AlphaFoldDB" id="A0A0D2EAK6"/>
<protein>
    <recommendedName>
        <fullName evidence="7">Zn(2)-C6 fungal-type domain-containing protein</fullName>
    </recommendedName>
</protein>
<organism evidence="8 9">
    <name type="scientific">Phialophora macrospora</name>
    <dbReference type="NCBI Taxonomy" id="1851006"/>
    <lineage>
        <taxon>Eukaryota</taxon>
        <taxon>Fungi</taxon>
        <taxon>Dikarya</taxon>
        <taxon>Ascomycota</taxon>
        <taxon>Pezizomycotina</taxon>
        <taxon>Eurotiomycetes</taxon>
        <taxon>Chaetothyriomycetidae</taxon>
        <taxon>Chaetothyriales</taxon>
        <taxon>Herpotrichiellaceae</taxon>
        <taxon>Phialophora</taxon>
    </lineage>
</organism>
<dbReference type="InterPro" id="IPR001138">
    <property type="entry name" value="Zn2Cys6_DnaBD"/>
</dbReference>
<dbReference type="GO" id="GO:0001080">
    <property type="term" value="P:nitrogen catabolite activation of transcription from RNA polymerase II promoter"/>
    <property type="evidence" value="ECO:0007669"/>
    <property type="project" value="TreeGrafter"/>
</dbReference>
<evidence type="ECO:0000256" key="4">
    <source>
        <dbReference type="ARBA" id="ARBA00023163"/>
    </source>
</evidence>
<evidence type="ECO:0000256" key="6">
    <source>
        <dbReference type="SAM" id="MobiDB-lite"/>
    </source>
</evidence>
<evidence type="ECO:0000256" key="3">
    <source>
        <dbReference type="ARBA" id="ARBA00023125"/>
    </source>
</evidence>
<name>A0A0D2EAK6_9EURO</name>
<evidence type="ECO:0000256" key="1">
    <source>
        <dbReference type="ARBA" id="ARBA00022723"/>
    </source>
</evidence>
<dbReference type="STRING" id="5601.A0A0D2EAK6"/>
<reference evidence="8 9" key="1">
    <citation type="submission" date="2015-01" db="EMBL/GenBank/DDBJ databases">
        <title>The Genome Sequence of Capronia semiimmersa CBS27337.</title>
        <authorList>
            <consortium name="The Broad Institute Genomics Platform"/>
            <person name="Cuomo C."/>
            <person name="de Hoog S."/>
            <person name="Gorbushina A."/>
            <person name="Stielow B."/>
            <person name="Teixiera M."/>
            <person name="Abouelleil A."/>
            <person name="Chapman S.B."/>
            <person name="Priest M."/>
            <person name="Young S.K."/>
            <person name="Wortman J."/>
            <person name="Nusbaum C."/>
            <person name="Birren B."/>
        </authorList>
    </citation>
    <scope>NUCLEOTIDE SEQUENCE [LARGE SCALE GENOMIC DNA]</scope>
    <source>
        <strain evidence="8 9">CBS 27337</strain>
    </source>
</reference>
<dbReference type="GO" id="GO:0005634">
    <property type="term" value="C:nucleus"/>
    <property type="evidence" value="ECO:0007669"/>
    <property type="project" value="TreeGrafter"/>
</dbReference>
<dbReference type="HOGENOM" id="CLU_009827_2_0_1"/>
<dbReference type="SUPFAM" id="SSF57701">
    <property type="entry name" value="Zn2/Cys6 DNA-binding domain"/>
    <property type="match status" value="1"/>
</dbReference>
<feature type="region of interest" description="Disordered" evidence="6">
    <location>
        <begin position="94"/>
        <end position="114"/>
    </location>
</feature>
<dbReference type="CDD" id="cd00067">
    <property type="entry name" value="GAL4"/>
    <property type="match status" value="1"/>
</dbReference>
<keyword evidence="5" id="KW-0539">Nucleus</keyword>
<keyword evidence="3" id="KW-0238">DNA-binding</keyword>
<gene>
    <name evidence="8" type="ORF">PV04_03523</name>
</gene>
<evidence type="ECO:0000313" key="8">
    <source>
        <dbReference type="EMBL" id="KIW71342.1"/>
    </source>
</evidence>
<dbReference type="PANTHER" id="PTHR31668:SF10">
    <property type="entry name" value="ZN(II)2CYS6 TRANSCRIPTION FACTOR (EUROFUNG)"/>
    <property type="match status" value="1"/>
</dbReference>
<keyword evidence="1" id="KW-0479">Metal-binding</keyword>
<sequence>MKTARPYRSHRYPACDRCHKRRSRCVVEVPGQGCIRCYTQRIPCSLASSSIRNVTPRIGFIHRSRLADDQALESHAFLLGPVVARDKQILDQYLPQGHEPSPSDQSRQEAGENPIYHMPIPPRMPSPTGCQCDRDAPRELLAQVEPYLEELMSIYFEHVSPCYPIIDEEYIMSRIRNGRHQLPPLFSVILISTALFHWELSPRLESYRRPDQDLVWQDAVALSAASLQKGDVATIATLCIGVSGRPCQRLVNNATNVARCVALAHIVGLNHDCQTWKIRDLDKRTRCKVWWGLLVQDRWFNFAQGTPPYISQDQYDVPVPTIELLVPPSRSDSLKHVRAAEIYIQLCHLTEIVGEVLPMIYHLRGGMPTATDRTTRHEAQLDAWVADLPTWLKIGDFSESRPQIPGLVNLQLSYLAVRMLLCRIAWHEHSLGLGKSPGDGIGEYSRLLSCQAAAEDVVRLVMSLTRAELSGFWLPYNAHHFTSAVTLLLRCALQQTVHQAMRDRCMASARTLIDRLRRYSKEDKWDLAETCLSQSEPILKRIEDLPITTVISTTASTAAAAAATATTTVNYPHQSNDLSHGPNLPIYPTLPNHGGEEDTFASQPPSFSLPGQEHGSSLEELFPEIFGDWYTTDNFLLEQDNFSFDP</sequence>
<dbReference type="GO" id="GO:0003677">
    <property type="term" value="F:DNA binding"/>
    <property type="evidence" value="ECO:0007669"/>
    <property type="project" value="UniProtKB-KW"/>
</dbReference>
<evidence type="ECO:0000259" key="7">
    <source>
        <dbReference type="PROSITE" id="PS50048"/>
    </source>
</evidence>
<evidence type="ECO:0000313" key="9">
    <source>
        <dbReference type="Proteomes" id="UP000054266"/>
    </source>
</evidence>
<accession>A0A0D2EAK6</accession>
<dbReference type="CDD" id="cd12148">
    <property type="entry name" value="fungal_TF_MHR"/>
    <property type="match status" value="1"/>
</dbReference>
<dbReference type="GO" id="GO:0008270">
    <property type="term" value="F:zinc ion binding"/>
    <property type="evidence" value="ECO:0007669"/>
    <property type="project" value="InterPro"/>
</dbReference>
<dbReference type="EMBL" id="KN846957">
    <property type="protein sequence ID" value="KIW71342.1"/>
    <property type="molecule type" value="Genomic_DNA"/>
</dbReference>
<dbReference type="GO" id="GO:0000981">
    <property type="term" value="F:DNA-binding transcription factor activity, RNA polymerase II-specific"/>
    <property type="evidence" value="ECO:0007669"/>
    <property type="project" value="InterPro"/>
</dbReference>
<feature type="domain" description="Zn(2)-C6 fungal-type" evidence="7">
    <location>
        <begin position="14"/>
        <end position="46"/>
    </location>
</feature>
<dbReference type="PROSITE" id="PS50048">
    <property type="entry name" value="ZN2_CY6_FUNGAL_2"/>
    <property type="match status" value="1"/>
</dbReference>
<proteinExistence type="predicted"/>
<dbReference type="Proteomes" id="UP000054266">
    <property type="component" value="Unassembled WGS sequence"/>
</dbReference>